<protein>
    <submittedName>
        <fullName evidence="1">Uncharacterized protein</fullName>
    </submittedName>
</protein>
<evidence type="ECO:0000313" key="2">
    <source>
        <dbReference type="Proteomes" id="UP000314294"/>
    </source>
</evidence>
<accession>A0A4Z2ITT1</accession>
<keyword evidence="2" id="KW-1185">Reference proteome</keyword>
<organism evidence="1 2">
    <name type="scientific">Liparis tanakae</name>
    <name type="common">Tanaka's snailfish</name>
    <dbReference type="NCBI Taxonomy" id="230148"/>
    <lineage>
        <taxon>Eukaryota</taxon>
        <taxon>Metazoa</taxon>
        <taxon>Chordata</taxon>
        <taxon>Craniata</taxon>
        <taxon>Vertebrata</taxon>
        <taxon>Euteleostomi</taxon>
        <taxon>Actinopterygii</taxon>
        <taxon>Neopterygii</taxon>
        <taxon>Teleostei</taxon>
        <taxon>Neoteleostei</taxon>
        <taxon>Acanthomorphata</taxon>
        <taxon>Eupercaria</taxon>
        <taxon>Perciformes</taxon>
        <taxon>Cottioidei</taxon>
        <taxon>Cottales</taxon>
        <taxon>Liparidae</taxon>
        <taxon>Liparis</taxon>
    </lineage>
</organism>
<proteinExistence type="predicted"/>
<evidence type="ECO:0000313" key="1">
    <source>
        <dbReference type="EMBL" id="TNN80944.1"/>
    </source>
</evidence>
<sequence length="241" mass="27308">MSDLVFTSHNDVFRLWHHSTLLGHQCVPLRPREAVRREEAIVLLHAERSSSQLAPSTVHRQDDVIHPVGCVFPPLCEFALEELPHSSSCSKLLHHMLGLFELFLCEQKERRRVKYIGEAHAQVELDKAQVVHYLSSRHWPDGIGHASEPRGVRESRAEALHAARQEQGRVILREGKRGGYVTDLKKLEKAATVAFIEMPISAIAKLNTRKLLGVLSSLTLRKAVMVRAFKKKPSRPLVEHK</sequence>
<dbReference type="AlphaFoldDB" id="A0A4Z2ITT1"/>
<dbReference type="EMBL" id="SRLO01000050">
    <property type="protein sequence ID" value="TNN80944.1"/>
    <property type="molecule type" value="Genomic_DNA"/>
</dbReference>
<name>A0A4Z2ITT1_9TELE</name>
<dbReference type="Proteomes" id="UP000314294">
    <property type="component" value="Unassembled WGS sequence"/>
</dbReference>
<gene>
    <name evidence="1" type="ORF">EYF80_008949</name>
</gene>
<reference evidence="1 2" key="1">
    <citation type="submission" date="2019-03" db="EMBL/GenBank/DDBJ databases">
        <title>First draft genome of Liparis tanakae, snailfish: a comprehensive survey of snailfish specific genes.</title>
        <authorList>
            <person name="Kim W."/>
            <person name="Song I."/>
            <person name="Jeong J.-H."/>
            <person name="Kim D."/>
            <person name="Kim S."/>
            <person name="Ryu S."/>
            <person name="Song J.Y."/>
            <person name="Lee S.K."/>
        </authorList>
    </citation>
    <scope>NUCLEOTIDE SEQUENCE [LARGE SCALE GENOMIC DNA]</scope>
    <source>
        <tissue evidence="1">Muscle</tissue>
    </source>
</reference>
<comment type="caution">
    <text evidence="1">The sequence shown here is derived from an EMBL/GenBank/DDBJ whole genome shotgun (WGS) entry which is preliminary data.</text>
</comment>